<dbReference type="Pfam" id="PF03160">
    <property type="entry name" value="Calx-beta"/>
    <property type="match status" value="1"/>
</dbReference>
<evidence type="ECO:0000256" key="5">
    <source>
        <dbReference type="SAM" id="MobiDB-lite"/>
    </source>
</evidence>
<evidence type="ECO:0000256" key="3">
    <source>
        <dbReference type="ARBA" id="ARBA00022837"/>
    </source>
</evidence>
<dbReference type="PANTHER" id="PTHR46182:SF2">
    <property type="entry name" value="FI19480P1"/>
    <property type="match status" value="1"/>
</dbReference>
<dbReference type="PANTHER" id="PTHR46182">
    <property type="entry name" value="FI19480P1"/>
    <property type="match status" value="1"/>
</dbReference>
<evidence type="ECO:0000256" key="4">
    <source>
        <dbReference type="ARBA" id="ARBA00023157"/>
    </source>
</evidence>
<dbReference type="Gene3D" id="2.60.40.10">
    <property type="entry name" value="Immunoglobulins"/>
    <property type="match status" value="2"/>
</dbReference>
<dbReference type="Gene3D" id="2.60.120.200">
    <property type="match status" value="1"/>
</dbReference>
<feature type="domain" description="Calx-beta" evidence="7">
    <location>
        <begin position="683"/>
        <end position="775"/>
    </location>
</feature>
<dbReference type="RefSeq" id="WP_146529273.1">
    <property type="nucleotide sequence ID" value="NZ_SJPV01000009.1"/>
</dbReference>
<dbReference type="AlphaFoldDB" id="A0A5C6D9Q4"/>
<feature type="domain" description="PKD/Chitinase" evidence="6">
    <location>
        <begin position="808"/>
        <end position="887"/>
    </location>
</feature>
<gene>
    <name evidence="9" type="ORF">Poly41_48530</name>
</gene>
<dbReference type="SMART" id="SM00560">
    <property type="entry name" value="LamGL"/>
    <property type="match status" value="1"/>
</dbReference>
<evidence type="ECO:0000259" key="7">
    <source>
        <dbReference type="SMART" id="SM00237"/>
    </source>
</evidence>
<sequence>MRNPLRNLKKDRRRQQLRSKARRGLRVETLEARRLLAVVAADGFETANFSGGSEQWAVGSWDSSGDATIRSDTSPASGSYHARLRRSSGDLQRTVDVTDLSDVRLQFSTKLISFEGSDRADVMVSGDGTNWTTIQSFFDGDDDGQYHDYDLAVPDVGNTLHIRFDAGMSGSGDYWYIDNVQVEGTLANTEPVGLISHWTAENTALDAEGRNNGLTVNGTSYAAGQVGQGFLFDGVDDGILLEDSSSLKLTRSLTIEAWVRADSLPSQHGMILFRGDDRGGVDPYQLYVNSDGTIRFGISDENAGAGLKTDMPLGEFVYLAGTLDDATGEMSLYLNGVLMSKGQTDVRPFRNLDPSQNPGLGIGNHGGGSTSPHNFPFHGVIDELKIHDVALTSTEVLANFTTNKGSLTPKLSIDDVSVQEGESTHPVFDAFVDVNQGGLWSPRGMAFGPDGNLYVSSSDTDSVLRYDGTTGTFIDEFVAAGSGGLDYPRDLTFHDGHLFVSSDLTNSVLRYDGATGAFLSEFITSGSGGLEKPRGLLFGSNSDLYVASGGDDDAILRYDATTGAFLNEFISSGDGGLNNPTRMVFGPDGNFYVSSPNVASNSVLRYDTSGNFIDTFVSPGSAGLDGPTGLLFRDGLLLVASNRTNSVLAFAQTSGEFVGEIVAASVGGLRNPNSLLIDANGDLLVSSVTTNQVLRYGQAVGVAKAAFVVRLSSPSPESIVVQFSTTDGTATEGDDYTSASGTVVFDPGMTTGTVAVSVIDDSELESDETFIVSLSNAVGATIADASAVGTIVDDEVPNMLPVVDAGANQTLSDGDASGVELVTLVGTASDSDGSVASVQWTEGSTVLGNATTLTTSLTVGVHTLTFTAIDNEGASSSDTVVVTVNPNQGPSANAGSNITVSDADDNGSEMVTLTGAGSDTDGTIASYEWSEGSTVLGTSSSISPVLNVGSHVLTLTVTDNGGATSSDSVVVTVEQPSNVTALYVYDIRFESYRSGRYHRAVFEIRSDSNSDGQGSSADAVASGVAITVQFDGRTYSGTTDSNGVFVTSWRKNVSSGTYAEVVDLALTDFTWDPLALDLEDDSDGDGLPDATL</sequence>
<evidence type="ECO:0000256" key="2">
    <source>
        <dbReference type="ARBA" id="ARBA00022737"/>
    </source>
</evidence>
<protein>
    <submittedName>
        <fullName evidence="9">Calx-beta domain protein</fullName>
    </submittedName>
</protein>
<dbReference type="SUPFAM" id="SSF101898">
    <property type="entry name" value="NHL repeat"/>
    <property type="match status" value="1"/>
</dbReference>
<dbReference type="Gene3D" id="2.120.10.30">
    <property type="entry name" value="TolB, C-terminal domain"/>
    <property type="match status" value="1"/>
</dbReference>
<comment type="caution">
    <text evidence="9">The sequence shown here is derived from an EMBL/GenBank/DDBJ whole genome shotgun (WGS) entry which is preliminary data.</text>
</comment>
<dbReference type="SUPFAM" id="SSF141072">
    <property type="entry name" value="CalX-like"/>
    <property type="match status" value="1"/>
</dbReference>
<dbReference type="SMART" id="SM00089">
    <property type="entry name" value="PKD"/>
    <property type="match status" value="2"/>
</dbReference>
<dbReference type="InterPro" id="IPR022409">
    <property type="entry name" value="PKD/Chitinase_dom"/>
</dbReference>
<evidence type="ECO:0000313" key="9">
    <source>
        <dbReference type="EMBL" id="TWU33853.1"/>
    </source>
</evidence>
<dbReference type="InterPro" id="IPR038081">
    <property type="entry name" value="CalX-like_sf"/>
</dbReference>
<dbReference type="CDD" id="cd05819">
    <property type="entry name" value="NHL"/>
    <property type="match status" value="1"/>
</dbReference>
<keyword evidence="4" id="KW-1015">Disulfide bond</keyword>
<dbReference type="SUPFAM" id="SSF49299">
    <property type="entry name" value="PKD domain"/>
    <property type="match status" value="2"/>
</dbReference>
<dbReference type="InterPro" id="IPR013320">
    <property type="entry name" value="ConA-like_dom_sf"/>
</dbReference>
<accession>A0A5C6D9Q4</accession>
<dbReference type="GO" id="GO:0016020">
    <property type="term" value="C:membrane"/>
    <property type="evidence" value="ECO:0007669"/>
    <property type="project" value="InterPro"/>
</dbReference>
<proteinExistence type="predicted"/>
<dbReference type="EMBL" id="SJPV01000009">
    <property type="protein sequence ID" value="TWU33853.1"/>
    <property type="molecule type" value="Genomic_DNA"/>
</dbReference>
<organism evidence="9 10">
    <name type="scientific">Novipirellula artificiosorum</name>
    <dbReference type="NCBI Taxonomy" id="2528016"/>
    <lineage>
        <taxon>Bacteria</taxon>
        <taxon>Pseudomonadati</taxon>
        <taxon>Planctomycetota</taxon>
        <taxon>Planctomycetia</taxon>
        <taxon>Pirellulales</taxon>
        <taxon>Pirellulaceae</taxon>
        <taxon>Novipirellula</taxon>
    </lineage>
</organism>
<keyword evidence="3" id="KW-0106">Calcium</keyword>
<evidence type="ECO:0000256" key="1">
    <source>
        <dbReference type="ARBA" id="ARBA00022729"/>
    </source>
</evidence>
<feature type="domain" description="PKD/Chitinase" evidence="6">
    <location>
        <begin position="897"/>
        <end position="976"/>
    </location>
</feature>
<reference evidence="9 10" key="1">
    <citation type="submission" date="2019-02" db="EMBL/GenBank/DDBJ databases">
        <title>Deep-cultivation of Planctomycetes and their phenomic and genomic characterization uncovers novel biology.</title>
        <authorList>
            <person name="Wiegand S."/>
            <person name="Jogler M."/>
            <person name="Boedeker C."/>
            <person name="Pinto D."/>
            <person name="Vollmers J."/>
            <person name="Rivas-Marin E."/>
            <person name="Kohn T."/>
            <person name="Peeters S.H."/>
            <person name="Heuer A."/>
            <person name="Rast P."/>
            <person name="Oberbeckmann S."/>
            <person name="Bunk B."/>
            <person name="Jeske O."/>
            <person name="Meyerdierks A."/>
            <person name="Storesund J.E."/>
            <person name="Kallscheuer N."/>
            <person name="Luecker S."/>
            <person name="Lage O.M."/>
            <person name="Pohl T."/>
            <person name="Merkel B.J."/>
            <person name="Hornburger P."/>
            <person name="Mueller R.-W."/>
            <person name="Bruemmer F."/>
            <person name="Labrenz M."/>
            <person name="Spormann A.M."/>
            <person name="Op Den Camp H."/>
            <person name="Overmann J."/>
            <person name="Amann R."/>
            <person name="Jetten M.S.M."/>
            <person name="Mascher T."/>
            <person name="Medema M.H."/>
            <person name="Devos D.P."/>
            <person name="Kaster A.-K."/>
            <person name="Ovreas L."/>
            <person name="Rohde M."/>
            <person name="Galperin M.Y."/>
            <person name="Jogler C."/>
        </authorList>
    </citation>
    <scope>NUCLEOTIDE SEQUENCE [LARGE SCALE GENOMIC DNA]</scope>
    <source>
        <strain evidence="9 10">Poly41</strain>
    </source>
</reference>
<feature type="region of interest" description="Disordered" evidence="5">
    <location>
        <begin position="1"/>
        <end position="21"/>
    </location>
</feature>
<evidence type="ECO:0000259" key="6">
    <source>
        <dbReference type="SMART" id="SM00089"/>
    </source>
</evidence>
<feature type="domain" description="LamG-like jellyroll fold" evidence="8">
    <location>
        <begin position="251"/>
        <end position="394"/>
    </location>
</feature>
<dbReference type="Proteomes" id="UP000319143">
    <property type="component" value="Unassembled WGS sequence"/>
</dbReference>
<dbReference type="InterPro" id="IPR006558">
    <property type="entry name" value="LamG-like"/>
</dbReference>
<dbReference type="OrthoDB" id="2806980at2"/>
<dbReference type="InterPro" id="IPR029865">
    <property type="entry name" value="KIAA0319-like"/>
</dbReference>
<keyword evidence="10" id="KW-1185">Reference proteome</keyword>
<dbReference type="Gene3D" id="2.60.40.2030">
    <property type="match status" value="1"/>
</dbReference>
<dbReference type="InterPro" id="IPR035986">
    <property type="entry name" value="PKD_dom_sf"/>
</dbReference>
<dbReference type="SMART" id="SM00237">
    <property type="entry name" value="Calx_beta"/>
    <property type="match status" value="1"/>
</dbReference>
<dbReference type="InterPro" id="IPR003644">
    <property type="entry name" value="Calx_beta"/>
</dbReference>
<keyword evidence="2" id="KW-0677">Repeat</keyword>
<evidence type="ECO:0000259" key="8">
    <source>
        <dbReference type="SMART" id="SM00560"/>
    </source>
</evidence>
<dbReference type="GO" id="GO:0031410">
    <property type="term" value="C:cytoplasmic vesicle"/>
    <property type="evidence" value="ECO:0007669"/>
    <property type="project" value="TreeGrafter"/>
</dbReference>
<dbReference type="SUPFAM" id="SSF49899">
    <property type="entry name" value="Concanavalin A-like lectins/glucanases"/>
    <property type="match status" value="1"/>
</dbReference>
<dbReference type="GO" id="GO:0007154">
    <property type="term" value="P:cell communication"/>
    <property type="evidence" value="ECO:0007669"/>
    <property type="project" value="InterPro"/>
</dbReference>
<dbReference type="CDD" id="cd00146">
    <property type="entry name" value="PKD"/>
    <property type="match status" value="1"/>
</dbReference>
<keyword evidence="1" id="KW-0732">Signal</keyword>
<dbReference type="InterPro" id="IPR013783">
    <property type="entry name" value="Ig-like_fold"/>
</dbReference>
<name>A0A5C6D9Q4_9BACT</name>
<feature type="compositionally biased region" description="Basic residues" evidence="5">
    <location>
        <begin position="7"/>
        <end position="21"/>
    </location>
</feature>
<dbReference type="InterPro" id="IPR011042">
    <property type="entry name" value="6-blade_b-propeller_TolB-like"/>
</dbReference>
<dbReference type="Pfam" id="PF13385">
    <property type="entry name" value="Laminin_G_3"/>
    <property type="match status" value="1"/>
</dbReference>
<evidence type="ECO:0000313" key="10">
    <source>
        <dbReference type="Proteomes" id="UP000319143"/>
    </source>
</evidence>
<dbReference type="Pfam" id="PF22352">
    <property type="entry name" value="K319L-like_PKD"/>
    <property type="match status" value="1"/>
</dbReference>